<reference evidence="2" key="1">
    <citation type="submission" date="2022-11" db="UniProtKB">
        <authorList>
            <consortium name="WormBaseParasite"/>
        </authorList>
    </citation>
    <scope>IDENTIFICATION</scope>
</reference>
<protein>
    <submittedName>
        <fullName evidence="2">Uncharacterized protein</fullName>
    </submittedName>
</protein>
<evidence type="ECO:0000313" key="1">
    <source>
        <dbReference type="Proteomes" id="UP000887576"/>
    </source>
</evidence>
<dbReference type="WBParaSite" id="JU765_v2.g15944.t1">
    <property type="protein sequence ID" value="JU765_v2.g15944.t1"/>
    <property type="gene ID" value="JU765_v2.g15944"/>
</dbReference>
<evidence type="ECO:0000313" key="2">
    <source>
        <dbReference type="WBParaSite" id="JU765_v2.g15944.t1"/>
    </source>
</evidence>
<sequence length="227" mass="25001">MFVFEVVDLTEDKTYRFIVPKEGFSVKICGTGSGKPFLCYPAFKGDHLSGKCSGPNFCVIKADYLEDQKELQIEYGGGHGRFKQGCAVVEIEEKVQYGIDAKGNDNGTCQWKTDTKGMLAVDVTTAVGFTMTISGVTSVPHVNESAVPIWIYIIVGCVVLAILGSVAVVGYFLWKNFNKKPKMDKVTTKNDEMNEKNVPEAVDSRKSVRFEEENANTVGQSQGQRKT</sequence>
<dbReference type="Proteomes" id="UP000887576">
    <property type="component" value="Unplaced"/>
</dbReference>
<proteinExistence type="predicted"/>
<name>A0AC34QFW4_9BILA</name>
<accession>A0AC34QFW4</accession>
<organism evidence="1 2">
    <name type="scientific">Panagrolaimus sp. JU765</name>
    <dbReference type="NCBI Taxonomy" id="591449"/>
    <lineage>
        <taxon>Eukaryota</taxon>
        <taxon>Metazoa</taxon>
        <taxon>Ecdysozoa</taxon>
        <taxon>Nematoda</taxon>
        <taxon>Chromadorea</taxon>
        <taxon>Rhabditida</taxon>
        <taxon>Tylenchina</taxon>
        <taxon>Panagrolaimomorpha</taxon>
        <taxon>Panagrolaimoidea</taxon>
        <taxon>Panagrolaimidae</taxon>
        <taxon>Panagrolaimus</taxon>
    </lineage>
</organism>